<keyword evidence="8" id="KW-0482">Metalloprotease</keyword>
<dbReference type="SUPFAM" id="SSF55486">
    <property type="entry name" value="Metalloproteases ('zincins'), catalytic domain"/>
    <property type="match status" value="1"/>
</dbReference>
<evidence type="ECO:0000256" key="2">
    <source>
        <dbReference type="ARBA" id="ARBA00004401"/>
    </source>
</evidence>
<evidence type="ECO:0000256" key="8">
    <source>
        <dbReference type="ARBA" id="ARBA00023049"/>
    </source>
</evidence>
<feature type="compositionally biased region" description="Basic and acidic residues" evidence="9">
    <location>
        <begin position="17"/>
        <end position="27"/>
    </location>
</feature>
<keyword evidence="7" id="KW-0862">Zinc</keyword>
<feature type="region of interest" description="Disordered" evidence="9">
    <location>
        <begin position="360"/>
        <end position="380"/>
    </location>
</feature>
<evidence type="ECO:0000256" key="4">
    <source>
        <dbReference type="ARBA" id="ARBA00022670"/>
    </source>
</evidence>
<evidence type="ECO:0000256" key="6">
    <source>
        <dbReference type="ARBA" id="ARBA00022801"/>
    </source>
</evidence>
<keyword evidence="5" id="KW-0479">Metal-binding</keyword>
<evidence type="ECO:0000259" key="11">
    <source>
        <dbReference type="Pfam" id="PF05649"/>
    </source>
</evidence>
<dbReference type="Gene3D" id="1.10.1380.10">
    <property type="entry name" value="Neutral endopeptidase , domain2"/>
    <property type="match status" value="1"/>
</dbReference>
<evidence type="ECO:0000313" key="13">
    <source>
        <dbReference type="Proteomes" id="UP000606786"/>
    </source>
</evidence>
<keyword evidence="6" id="KW-0378">Hydrolase</keyword>
<evidence type="ECO:0000256" key="3">
    <source>
        <dbReference type="ARBA" id="ARBA00007357"/>
    </source>
</evidence>
<dbReference type="PANTHER" id="PTHR11733:SF237">
    <property type="entry name" value="NEPRILYSIN-LIKE 4"/>
    <property type="match status" value="1"/>
</dbReference>
<reference evidence="12" key="1">
    <citation type="submission" date="2020-11" db="EMBL/GenBank/DDBJ databases">
        <authorList>
            <person name="Whitehead M."/>
        </authorList>
    </citation>
    <scope>NUCLEOTIDE SEQUENCE</scope>
    <source>
        <strain evidence="12">EGII</strain>
    </source>
</reference>
<evidence type="ECO:0000259" key="10">
    <source>
        <dbReference type="Pfam" id="PF01431"/>
    </source>
</evidence>
<organism evidence="12 13">
    <name type="scientific">Ceratitis capitata</name>
    <name type="common">Mediterranean fruit fly</name>
    <name type="synonym">Tephritis capitata</name>
    <dbReference type="NCBI Taxonomy" id="7213"/>
    <lineage>
        <taxon>Eukaryota</taxon>
        <taxon>Metazoa</taxon>
        <taxon>Ecdysozoa</taxon>
        <taxon>Arthropoda</taxon>
        <taxon>Hexapoda</taxon>
        <taxon>Insecta</taxon>
        <taxon>Pterygota</taxon>
        <taxon>Neoptera</taxon>
        <taxon>Endopterygota</taxon>
        <taxon>Diptera</taxon>
        <taxon>Brachycera</taxon>
        <taxon>Muscomorpha</taxon>
        <taxon>Tephritoidea</taxon>
        <taxon>Tephritidae</taxon>
        <taxon>Ceratitis</taxon>
        <taxon>Ceratitis</taxon>
    </lineage>
</organism>
<dbReference type="GO" id="GO:0046872">
    <property type="term" value="F:metal ion binding"/>
    <property type="evidence" value="ECO:0007669"/>
    <property type="project" value="UniProtKB-KW"/>
</dbReference>
<evidence type="ECO:0000256" key="7">
    <source>
        <dbReference type="ARBA" id="ARBA00022833"/>
    </source>
</evidence>
<sequence length="760" mass="87813">MRTLIPRPGRWSTRRAKQPEPIEYKNDGGQHKKLRLLISVTLHVLIISALTQTARTAASHPFATDRAHFIANPNAQQLWSHVNRTCLGHTCNQTINEEHLEQLTRHIDWSVNACEDFHKHACGKWQTPRGQPNAVNMMLVADDALTTRFVELFESALTKRHALWRSEVAVAAAVNRATQRQKMRRARAHGERAAVKHISKRTQTTPLNVELPVDAYEALTTEGEDYDLVLSKLLQYYRVCKHSQPTLTLRGYYDELHAAGVLRQSQRHWQKMFANLARYGYGEHFIFMRVRQVNASLHEIAILNHYKQKRLNLTAEIYEVLRAHTHKTRDELATEFRALETEVETVVNNMCNNLTTAASASEELQHQTPNDQPVPPSSTEEDCDLMETITFAELSRRCVEVDWQRFIGMPLGRYIQADDLVSVDSTETVCQLARFHNQPKHAHINFLYTLARFLSYLRQLPHNPVGVNGSSGAICLRHMRKTLSVAMTYVYDRVYYSPVRSESDRVINEIFAQLKAEFSRTLTLNRMQFDADILTYLHQKLTSMRINLGNLPPTVNSSFYVDLIWKLNMSNNNFYRNHLHALAHTNGHMNRLVASATKKHTRSPWYTFNYHEPFLPESLDLTPSYYCLSNMIIVPHTYLQTPFYDRQFWSTLLYGDLANTLGHELIHSFDNNFLEYDHAGNMNELMMQRILANVNFARNIQCLNQSTKFLSERVADVSGTRLALNAFLRDPAYLRDNGRLFSYNLRNSFAIMLMKRCISC</sequence>
<dbReference type="PRINTS" id="PR00786">
    <property type="entry name" value="NEPRILYSIN"/>
</dbReference>
<dbReference type="EMBL" id="CAJHJT010000012">
    <property type="protein sequence ID" value="CAD6997483.1"/>
    <property type="molecule type" value="Genomic_DNA"/>
</dbReference>
<dbReference type="InterPro" id="IPR000718">
    <property type="entry name" value="Peptidase_M13"/>
</dbReference>
<feature type="region of interest" description="Disordered" evidence="9">
    <location>
        <begin position="1"/>
        <end position="27"/>
    </location>
</feature>
<evidence type="ECO:0000256" key="1">
    <source>
        <dbReference type="ARBA" id="ARBA00001947"/>
    </source>
</evidence>
<dbReference type="GO" id="GO:0006508">
    <property type="term" value="P:proteolysis"/>
    <property type="evidence" value="ECO:0007669"/>
    <property type="project" value="UniProtKB-KW"/>
</dbReference>
<dbReference type="OrthoDB" id="7995352at2759"/>
<dbReference type="AlphaFoldDB" id="A0A811UK02"/>
<protein>
    <submittedName>
        <fullName evidence="12">(Mediterranean fruit fly) hypothetical protein</fullName>
    </submittedName>
</protein>
<dbReference type="InterPro" id="IPR018497">
    <property type="entry name" value="Peptidase_M13_C"/>
</dbReference>
<dbReference type="PROSITE" id="PS51885">
    <property type="entry name" value="NEPRILYSIN"/>
    <property type="match status" value="1"/>
</dbReference>
<evidence type="ECO:0000256" key="9">
    <source>
        <dbReference type="SAM" id="MobiDB-lite"/>
    </source>
</evidence>
<dbReference type="Pfam" id="PF05649">
    <property type="entry name" value="Peptidase_M13_N"/>
    <property type="match status" value="1"/>
</dbReference>
<dbReference type="InterPro" id="IPR024079">
    <property type="entry name" value="MetalloPept_cat_dom_sf"/>
</dbReference>
<name>A0A811UK02_CERCA</name>
<dbReference type="PANTHER" id="PTHR11733">
    <property type="entry name" value="ZINC METALLOPROTEASE FAMILY M13 NEPRILYSIN-RELATED"/>
    <property type="match status" value="1"/>
</dbReference>
<evidence type="ECO:0000313" key="12">
    <source>
        <dbReference type="EMBL" id="CAD6997483.1"/>
    </source>
</evidence>
<evidence type="ECO:0000256" key="5">
    <source>
        <dbReference type="ARBA" id="ARBA00022723"/>
    </source>
</evidence>
<dbReference type="GO" id="GO:0005886">
    <property type="term" value="C:plasma membrane"/>
    <property type="evidence" value="ECO:0007669"/>
    <property type="project" value="UniProtKB-SubCell"/>
</dbReference>
<comment type="caution">
    <text evidence="12">The sequence shown here is derived from an EMBL/GenBank/DDBJ whole genome shotgun (WGS) entry which is preliminary data.</text>
</comment>
<dbReference type="Gene3D" id="3.40.390.10">
    <property type="entry name" value="Collagenase (Catalytic Domain)"/>
    <property type="match status" value="1"/>
</dbReference>
<accession>A0A811UK02</accession>
<dbReference type="InterPro" id="IPR008753">
    <property type="entry name" value="Peptidase_M13_N"/>
</dbReference>
<comment type="cofactor">
    <cofactor evidence="1">
        <name>Zn(2+)</name>
        <dbReference type="ChEBI" id="CHEBI:29105"/>
    </cofactor>
</comment>
<feature type="domain" description="Peptidase M13 N-terminal" evidence="11">
    <location>
        <begin position="114"/>
        <end position="549"/>
    </location>
</feature>
<dbReference type="Proteomes" id="UP000606786">
    <property type="component" value="Unassembled WGS sequence"/>
</dbReference>
<keyword evidence="4" id="KW-0645">Protease</keyword>
<gene>
    <name evidence="12" type="ORF">CCAP1982_LOCUS6125</name>
</gene>
<dbReference type="InterPro" id="IPR042089">
    <property type="entry name" value="Peptidase_M13_dom_2"/>
</dbReference>
<comment type="subcellular location">
    <subcellularLocation>
        <location evidence="2">Cell membrane</location>
        <topology evidence="2">Single-pass type II membrane protein</topology>
    </subcellularLocation>
</comment>
<proteinExistence type="inferred from homology"/>
<keyword evidence="13" id="KW-1185">Reference proteome</keyword>
<dbReference type="GO" id="GO:0004222">
    <property type="term" value="F:metalloendopeptidase activity"/>
    <property type="evidence" value="ECO:0007669"/>
    <property type="project" value="InterPro"/>
</dbReference>
<feature type="domain" description="Peptidase M13 C-terminal" evidence="10">
    <location>
        <begin position="625"/>
        <end position="727"/>
    </location>
</feature>
<comment type="similarity">
    <text evidence="3">Belongs to the peptidase M13 family.</text>
</comment>
<dbReference type="Pfam" id="PF01431">
    <property type="entry name" value="Peptidase_M13"/>
    <property type="match status" value="1"/>
</dbReference>